<keyword evidence="2" id="KW-0012">Acyltransferase</keyword>
<evidence type="ECO:0000259" key="3">
    <source>
        <dbReference type="PROSITE" id="PS51186"/>
    </source>
</evidence>
<keyword evidence="1 4" id="KW-0808">Transferase</keyword>
<gene>
    <name evidence="4" type="ORF">G0P99_18215</name>
</gene>
<dbReference type="InterPro" id="IPR000182">
    <property type="entry name" value="GNAT_dom"/>
</dbReference>
<feature type="domain" description="N-acetyltransferase" evidence="3">
    <location>
        <begin position="1"/>
        <end position="159"/>
    </location>
</feature>
<evidence type="ECO:0000313" key="4">
    <source>
        <dbReference type="EMBL" id="NDW46885.1"/>
    </source>
</evidence>
<evidence type="ECO:0000256" key="1">
    <source>
        <dbReference type="ARBA" id="ARBA00022679"/>
    </source>
</evidence>
<sequence length="174" mass="18368">MTIRPATVEDAAVIAAIANHYVRDTLVTFTTDLRAPESVAADIAARAPAYLVAEAEGGVTGFATYGLFRTGPGYAHTREHTILLDPDARGRGLGRALMLALERTAREADVHVLVGGVSGANPEGLAFHATMGYREVGRMPQVGRKAGQWLDLVLVQKILRPSDTAPPDTGGHTG</sequence>
<dbReference type="InterPro" id="IPR016181">
    <property type="entry name" value="Acyl_CoA_acyltransferase"/>
</dbReference>
<dbReference type="Gene3D" id="3.40.630.30">
    <property type="match status" value="1"/>
</dbReference>
<comment type="caution">
    <text evidence="4">The sequence shown here is derived from an EMBL/GenBank/DDBJ whole genome shotgun (WGS) entry which is preliminary data.</text>
</comment>
<protein>
    <submittedName>
        <fullName evidence="4">N-acetyltransferase</fullName>
    </submittedName>
</protein>
<dbReference type="PANTHER" id="PTHR43072">
    <property type="entry name" value="N-ACETYLTRANSFERASE"/>
    <property type="match status" value="1"/>
</dbReference>
<proteinExistence type="predicted"/>
<dbReference type="RefSeq" id="WP_164131905.1">
    <property type="nucleotide sequence ID" value="NZ_JAAGOX010000043.1"/>
</dbReference>
<dbReference type="AlphaFoldDB" id="A0A6B2NYB0"/>
<evidence type="ECO:0000256" key="2">
    <source>
        <dbReference type="ARBA" id="ARBA00023315"/>
    </source>
</evidence>
<dbReference type="PROSITE" id="PS51186">
    <property type="entry name" value="GNAT"/>
    <property type="match status" value="1"/>
</dbReference>
<dbReference type="PANTHER" id="PTHR43072:SF23">
    <property type="entry name" value="UPF0039 PROTEIN C11D3.02C"/>
    <property type="match status" value="1"/>
</dbReference>
<accession>A0A6B2NYB0</accession>
<dbReference type="GO" id="GO:0016747">
    <property type="term" value="F:acyltransferase activity, transferring groups other than amino-acyl groups"/>
    <property type="evidence" value="ECO:0007669"/>
    <property type="project" value="InterPro"/>
</dbReference>
<dbReference type="CDD" id="cd04301">
    <property type="entry name" value="NAT_SF"/>
    <property type="match status" value="1"/>
</dbReference>
<reference evidence="4" key="1">
    <citation type="submission" date="2020-02" db="EMBL/GenBank/DDBJ databases">
        <title>Delineation of the pyrene-degrading pathway in Roseobacter clade bacteria by genomic analysis.</title>
        <authorList>
            <person name="Zhou H."/>
            <person name="Wang H."/>
        </authorList>
    </citation>
    <scope>NUCLEOTIDE SEQUENCE</scope>
    <source>
        <strain evidence="4">PrR005</strain>
    </source>
</reference>
<dbReference type="Pfam" id="PF00583">
    <property type="entry name" value="Acetyltransf_1"/>
    <property type="match status" value="1"/>
</dbReference>
<name>A0A6B2NYB0_9RHOB</name>
<organism evidence="4">
    <name type="scientific">Ruegeria sp. PrR005</name>
    <dbReference type="NCBI Taxonomy" id="2706882"/>
    <lineage>
        <taxon>Bacteria</taxon>
        <taxon>Pseudomonadati</taxon>
        <taxon>Pseudomonadota</taxon>
        <taxon>Alphaproteobacteria</taxon>
        <taxon>Rhodobacterales</taxon>
        <taxon>Roseobacteraceae</taxon>
        <taxon>Ruegeria</taxon>
    </lineage>
</organism>
<dbReference type="EMBL" id="JAAGOX010000043">
    <property type="protein sequence ID" value="NDW46885.1"/>
    <property type="molecule type" value="Genomic_DNA"/>
</dbReference>
<dbReference type="SUPFAM" id="SSF55729">
    <property type="entry name" value="Acyl-CoA N-acyltransferases (Nat)"/>
    <property type="match status" value="1"/>
</dbReference>